<keyword evidence="2" id="KW-0012">Acyltransferase</keyword>
<dbReference type="InterPro" id="IPR050832">
    <property type="entry name" value="Bact_Acetyltransf"/>
</dbReference>
<dbReference type="Proteomes" id="UP001527882">
    <property type="component" value="Unassembled WGS sequence"/>
</dbReference>
<evidence type="ECO:0000259" key="3">
    <source>
        <dbReference type="PROSITE" id="PS51186"/>
    </source>
</evidence>
<dbReference type="InterPro" id="IPR000182">
    <property type="entry name" value="GNAT_dom"/>
</dbReference>
<proteinExistence type="predicted"/>
<dbReference type="InterPro" id="IPR016181">
    <property type="entry name" value="Acyl_CoA_acyltransferase"/>
</dbReference>
<dbReference type="PANTHER" id="PTHR43877">
    <property type="entry name" value="AMINOALKYLPHOSPHONATE N-ACETYLTRANSFERASE-RELATED-RELATED"/>
    <property type="match status" value="1"/>
</dbReference>
<dbReference type="EMBL" id="JAQAGZ010000032">
    <property type="protein sequence ID" value="MCZ8517113.1"/>
    <property type="molecule type" value="Genomic_DNA"/>
</dbReference>
<evidence type="ECO:0000256" key="1">
    <source>
        <dbReference type="ARBA" id="ARBA00022679"/>
    </source>
</evidence>
<dbReference type="Pfam" id="PF00583">
    <property type="entry name" value="Acetyltransf_1"/>
    <property type="match status" value="1"/>
</dbReference>
<name>A0ABT4QJQ7_9BACL</name>
<protein>
    <submittedName>
        <fullName evidence="4">GNAT family N-acetyltransferase</fullName>
    </submittedName>
</protein>
<sequence length="159" mass="17883">MTDSQTRSFPVAQAVPEDAERIAPLFDQYRVFYKASSDLPQAISFLRSQLDKGTSVIYFAYGASRREPIGFTQLYPSFSSVSMRPIWILNDLFVSPDARGQGVAQQLMEAARLHAAETGAIRLELSTACDNAAAQRLYESLSYVRDEQFYHYSLQVQPV</sequence>
<reference evidence="4 5" key="1">
    <citation type="submission" date="2022-12" db="EMBL/GenBank/DDBJ databases">
        <title>Draft genome sequence of Paenibacillus sp. dW9.</title>
        <authorList>
            <person name="Choi E.-W."/>
            <person name="Kim D.-U."/>
        </authorList>
    </citation>
    <scope>NUCLEOTIDE SEQUENCE [LARGE SCALE GENOMIC DNA]</scope>
    <source>
        <strain evidence="5">dW9</strain>
    </source>
</reference>
<dbReference type="Gene3D" id="3.40.630.30">
    <property type="match status" value="1"/>
</dbReference>
<keyword evidence="5" id="KW-1185">Reference proteome</keyword>
<organism evidence="4 5">
    <name type="scientific">Paenibacillus gyeongsangnamensis</name>
    <dbReference type="NCBI Taxonomy" id="3388067"/>
    <lineage>
        <taxon>Bacteria</taxon>
        <taxon>Bacillati</taxon>
        <taxon>Bacillota</taxon>
        <taxon>Bacilli</taxon>
        <taxon>Bacillales</taxon>
        <taxon>Paenibacillaceae</taxon>
        <taxon>Paenibacillus</taxon>
    </lineage>
</organism>
<feature type="domain" description="N-acetyltransferase" evidence="3">
    <location>
        <begin position="9"/>
        <end position="159"/>
    </location>
</feature>
<dbReference type="RefSeq" id="WP_269885647.1">
    <property type="nucleotide sequence ID" value="NZ_JAQAGZ010000032.1"/>
</dbReference>
<dbReference type="CDD" id="cd04301">
    <property type="entry name" value="NAT_SF"/>
    <property type="match status" value="1"/>
</dbReference>
<dbReference type="PANTHER" id="PTHR43877:SF2">
    <property type="entry name" value="AMINOALKYLPHOSPHONATE N-ACETYLTRANSFERASE-RELATED"/>
    <property type="match status" value="1"/>
</dbReference>
<gene>
    <name evidence="4" type="ORF">O9H85_33140</name>
</gene>
<dbReference type="PROSITE" id="PS51186">
    <property type="entry name" value="GNAT"/>
    <property type="match status" value="1"/>
</dbReference>
<keyword evidence="1" id="KW-0808">Transferase</keyword>
<evidence type="ECO:0000313" key="5">
    <source>
        <dbReference type="Proteomes" id="UP001527882"/>
    </source>
</evidence>
<evidence type="ECO:0000313" key="4">
    <source>
        <dbReference type="EMBL" id="MCZ8517113.1"/>
    </source>
</evidence>
<dbReference type="SUPFAM" id="SSF55729">
    <property type="entry name" value="Acyl-CoA N-acyltransferases (Nat)"/>
    <property type="match status" value="1"/>
</dbReference>
<comment type="caution">
    <text evidence="4">The sequence shown here is derived from an EMBL/GenBank/DDBJ whole genome shotgun (WGS) entry which is preliminary data.</text>
</comment>
<evidence type="ECO:0000256" key="2">
    <source>
        <dbReference type="ARBA" id="ARBA00023315"/>
    </source>
</evidence>
<accession>A0ABT4QJQ7</accession>